<keyword evidence="3" id="KW-0812">Transmembrane</keyword>
<evidence type="ECO:0000256" key="1">
    <source>
        <dbReference type="ARBA" id="ARBA00022676"/>
    </source>
</evidence>
<reference evidence="4" key="2">
    <citation type="journal article" date="2018" name="Biosci. Biotechnol. Biochem.">
        <title>Polysaccharide hydrolase of the hadal zone amphipods Hirondellea gigas.</title>
        <authorList>
            <person name="Kobayashi H."/>
            <person name="Nagahama T."/>
            <person name="Arai W."/>
            <person name="Sasagawa Y."/>
            <person name="Umeda M."/>
            <person name="Hayashi T."/>
            <person name="Nikaido I."/>
            <person name="Watanabe H."/>
            <person name="Oguri K."/>
            <person name="Kitazato H."/>
            <person name="Fujioka K."/>
            <person name="Kido Y."/>
            <person name="Takami H."/>
        </authorList>
    </citation>
    <scope>NUCLEOTIDE SEQUENCE</scope>
    <source>
        <tissue evidence="4">Whole body</tissue>
    </source>
</reference>
<dbReference type="UniPathway" id="UPA00378"/>
<sequence>MVFSLLLLYTVNIPLIMPIIIMNKTVVWQNNATQSSQSTTREEVTTGHSTDIVQAHLDGHCWGAEQGKPIITFMPSGRLGNRLCEYAHLFIIHKTFNVSAAIHPQMLDSFQDMFSHLSLKPMKKRCLDELQKARTYYPRVWKSLKVTGIKKSLMFYGTPCKALYIWNNRKLWREELQLSQRMKDLSVVRVRKLISGWRRLHNTSSSATEQVTTVGVHVRRGDYARLLTNLKALHILPPSYYHDAFQYYRDRFGKVVFLVLTEPGQRSWCEHNLTRNNTDVIVVNDGGSANEDLSMLGTLRHIIYSHGTFGLWGIFLGHTQTVVYPNQTISETLGKFAHHKDFDKIRLSSSEIEFISIPVK</sequence>
<dbReference type="GO" id="GO:0032580">
    <property type="term" value="C:Golgi cisterna membrane"/>
    <property type="evidence" value="ECO:0007669"/>
    <property type="project" value="UniProtKB-SubCell"/>
</dbReference>
<comment type="pathway">
    <text evidence="3">Protein modification; protein glycosylation.</text>
</comment>
<keyword evidence="3" id="KW-0735">Signal-anchor</keyword>
<accession>A0A2P2I8R5</accession>
<protein>
    <recommendedName>
        <fullName evidence="3">L-Fucosyltransferase</fullName>
        <ecNumber evidence="3">2.4.1.-</ecNumber>
    </recommendedName>
</protein>
<dbReference type="PANTHER" id="PTHR11927">
    <property type="entry name" value="GALACTOSIDE 2-L-FUCOSYLTRANSFERASE"/>
    <property type="match status" value="1"/>
</dbReference>
<organism evidence="4">
    <name type="scientific">Hirondellea gigas</name>
    <dbReference type="NCBI Taxonomy" id="1518452"/>
    <lineage>
        <taxon>Eukaryota</taxon>
        <taxon>Metazoa</taxon>
        <taxon>Ecdysozoa</taxon>
        <taxon>Arthropoda</taxon>
        <taxon>Crustacea</taxon>
        <taxon>Multicrustacea</taxon>
        <taxon>Malacostraca</taxon>
        <taxon>Eumalacostraca</taxon>
        <taxon>Peracarida</taxon>
        <taxon>Amphipoda</taxon>
        <taxon>Amphilochidea</taxon>
        <taxon>Lysianassida</taxon>
        <taxon>Lysianassidira</taxon>
        <taxon>Lysianassoidea</taxon>
        <taxon>Lysianassidae</taxon>
        <taxon>Hirondellea</taxon>
    </lineage>
</organism>
<comment type="subcellular location">
    <subcellularLocation>
        <location evidence="3">Golgi apparatus</location>
        <location evidence="3">Golgi stack membrane</location>
        <topology evidence="3">Single-pass type II membrane protein</topology>
    </subcellularLocation>
</comment>
<dbReference type="GO" id="GO:0005975">
    <property type="term" value="P:carbohydrate metabolic process"/>
    <property type="evidence" value="ECO:0007669"/>
    <property type="project" value="InterPro"/>
</dbReference>
<keyword evidence="3" id="KW-0333">Golgi apparatus</keyword>
<dbReference type="Pfam" id="PF01531">
    <property type="entry name" value="Glyco_transf_11"/>
    <property type="match status" value="1"/>
</dbReference>
<evidence type="ECO:0000256" key="3">
    <source>
        <dbReference type="RuleBase" id="RU363129"/>
    </source>
</evidence>
<dbReference type="PANTHER" id="PTHR11927:SF9">
    <property type="entry name" value="L-FUCOSYLTRANSFERASE"/>
    <property type="match status" value="1"/>
</dbReference>
<comment type="similarity">
    <text evidence="3">Belongs to the glycosyltransferase 11 family.</text>
</comment>
<dbReference type="EMBL" id="IACT01005269">
    <property type="protein sequence ID" value="LAC24432.1"/>
    <property type="molecule type" value="mRNA"/>
</dbReference>
<keyword evidence="3" id="KW-0325">Glycoprotein</keyword>
<evidence type="ECO:0000256" key="2">
    <source>
        <dbReference type="ARBA" id="ARBA00022679"/>
    </source>
</evidence>
<dbReference type="EC" id="2.4.1.-" evidence="3"/>
<evidence type="ECO:0000313" key="4">
    <source>
        <dbReference type="EMBL" id="LAB70417.1"/>
    </source>
</evidence>
<reference evidence="5" key="1">
    <citation type="submission" date="2017-11" db="EMBL/GenBank/DDBJ databases">
        <title>The sensing device of the deep-sea amphipod.</title>
        <authorList>
            <person name="Kobayashi H."/>
            <person name="Nagahama T."/>
            <person name="Arai W."/>
            <person name="Sasagawa Y."/>
            <person name="Umeda M."/>
            <person name="Hayashi T."/>
            <person name="Nikaido I."/>
            <person name="Watanabe H."/>
            <person name="Oguri K."/>
            <person name="Kitazato H."/>
            <person name="Fujioka K."/>
            <person name="Kido Y."/>
            <person name="Takami H."/>
        </authorList>
    </citation>
    <scope>NUCLEOTIDE SEQUENCE</scope>
    <source>
        <tissue evidence="5">Whole body</tissue>
    </source>
</reference>
<dbReference type="EMBL" id="IACF01004829">
    <property type="protein sequence ID" value="LAB70417.1"/>
    <property type="molecule type" value="mRNA"/>
</dbReference>
<evidence type="ECO:0000313" key="5">
    <source>
        <dbReference type="EMBL" id="LAC24432.1"/>
    </source>
</evidence>
<keyword evidence="1 3" id="KW-0328">Glycosyltransferase</keyword>
<dbReference type="GO" id="GO:0008107">
    <property type="term" value="F:galactoside 2-alpha-L-fucosyltransferase activity"/>
    <property type="evidence" value="ECO:0007669"/>
    <property type="project" value="InterPro"/>
</dbReference>
<dbReference type="InterPro" id="IPR002516">
    <property type="entry name" value="Glyco_trans_11"/>
</dbReference>
<proteinExistence type="evidence at transcript level"/>
<name>A0A2P2I8R5_9CRUS</name>
<dbReference type="AlphaFoldDB" id="A0A2P2I8R5"/>
<keyword evidence="2 3" id="KW-0808">Transferase</keyword>